<dbReference type="EC" id="2.7.10.2" evidence="4"/>
<dbReference type="Pfam" id="PF13614">
    <property type="entry name" value="AAA_31"/>
    <property type="match status" value="1"/>
</dbReference>
<dbReference type="Proteomes" id="UP000694480">
    <property type="component" value="Unassembled WGS sequence"/>
</dbReference>
<feature type="domain" description="Tyrosine-protein kinase G-rich" evidence="19">
    <location>
        <begin position="451"/>
        <end position="522"/>
    </location>
</feature>
<dbReference type="PANTHER" id="PTHR32309">
    <property type="entry name" value="TYROSINE-PROTEIN KINASE"/>
    <property type="match status" value="1"/>
</dbReference>
<evidence type="ECO:0000256" key="10">
    <source>
        <dbReference type="ARBA" id="ARBA00022777"/>
    </source>
</evidence>
<dbReference type="PANTHER" id="PTHR32309:SF13">
    <property type="entry name" value="FERRIC ENTEROBACTIN TRANSPORT PROTEIN FEPE"/>
    <property type="match status" value="1"/>
</dbReference>
<dbReference type="GO" id="GO:0004715">
    <property type="term" value="F:non-membrane spanning protein tyrosine kinase activity"/>
    <property type="evidence" value="ECO:0007669"/>
    <property type="project" value="UniProtKB-EC"/>
</dbReference>
<organism evidence="20 21">
    <name type="scientific">Planobacterium oryzisoli</name>
    <dbReference type="NCBI Taxonomy" id="2771435"/>
    <lineage>
        <taxon>Bacteria</taxon>
        <taxon>Pseudomonadati</taxon>
        <taxon>Bacteroidota</taxon>
        <taxon>Flavobacteriia</taxon>
        <taxon>Flavobacteriales</taxon>
        <taxon>Weeksellaceae</taxon>
        <taxon>Chryseobacterium group</taxon>
        <taxon>Chryseobacterium</taxon>
    </lineage>
</organism>
<evidence type="ECO:0000256" key="5">
    <source>
        <dbReference type="ARBA" id="ARBA00022475"/>
    </source>
</evidence>
<comment type="similarity">
    <text evidence="2">Belongs to the CpsD/CapB family.</text>
</comment>
<keyword evidence="11" id="KW-0067">ATP-binding</keyword>
<evidence type="ECO:0000256" key="9">
    <source>
        <dbReference type="ARBA" id="ARBA00022741"/>
    </source>
</evidence>
<dbReference type="SUPFAM" id="SSF52540">
    <property type="entry name" value="P-loop containing nucleoside triphosphate hydrolases"/>
    <property type="match status" value="1"/>
</dbReference>
<dbReference type="CDD" id="cd05387">
    <property type="entry name" value="BY-kinase"/>
    <property type="match status" value="1"/>
</dbReference>
<dbReference type="Gene3D" id="3.40.50.300">
    <property type="entry name" value="P-loop containing nucleotide triphosphate hydrolases"/>
    <property type="match status" value="1"/>
</dbReference>
<evidence type="ECO:0000259" key="17">
    <source>
        <dbReference type="Pfam" id="PF02706"/>
    </source>
</evidence>
<evidence type="ECO:0000256" key="7">
    <source>
        <dbReference type="ARBA" id="ARBA00022679"/>
    </source>
</evidence>
<keyword evidence="7 20" id="KW-0808">Transferase</keyword>
<dbReference type="RefSeq" id="WP_194739070.1">
    <property type="nucleotide sequence ID" value="NZ_JADKYY010000005.1"/>
</dbReference>
<evidence type="ECO:0000256" key="13">
    <source>
        <dbReference type="ARBA" id="ARBA00023136"/>
    </source>
</evidence>
<name>A0A930YVK7_9FLAO</name>
<evidence type="ECO:0000259" key="19">
    <source>
        <dbReference type="Pfam" id="PF13807"/>
    </source>
</evidence>
<evidence type="ECO:0000256" key="11">
    <source>
        <dbReference type="ARBA" id="ARBA00022840"/>
    </source>
</evidence>
<keyword evidence="6" id="KW-0997">Cell inner membrane</keyword>
<comment type="caution">
    <text evidence="20">The sequence shown here is derived from an EMBL/GenBank/DDBJ whole genome shotgun (WGS) entry which is preliminary data.</text>
</comment>
<evidence type="ECO:0000256" key="16">
    <source>
        <dbReference type="SAM" id="Phobius"/>
    </source>
</evidence>
<evidence type="ECO:0000256" key="3">
    <source>
        <dbReference type="ARBA" id="ARBA00008883"/>
    </source>
</evidence>
<sequence length="791" mass="88581">MDNHSNITEVLDENNQIHISELIKPYIRHWRWFLFSAILFLIFSAVYLRYTKPTYSIKSTVLIRDAKKSPSVAGDFAVLQDLSGLGGMATNSIDNEIEIFKSKKLIREVVNSKQLQTTVMSEGRVRSSELFGEDNPVQVYVISEKKDGVFPSEPITLQINGDKLILFSEHLPRKIETTYGKTISLPYANLIITKNTEYNPGNGDKIEEVKLHIVSEETRVSQIQSLIDANLINKDATVIELAMNYPKVEKAKAILNTLVEVYNADAVNDKQIESKETMAFIEERIAKVADELGQVETQKQQFKASNKIGDIETETRINLQSSAEARAKQLEVDAQLELTDAMIGYISRSGSYQVLPSNVGLSNPQAAANIATYNALVLERNRLIETATVEHPTVVDVTKQINNLKNSVLQSLRQNRTGLQLARNEYISEQNKVSGQISKLPAIEKMFRGIERQQQIKESLYLLLLQKREETAISLAITGNKARVIDHAFSTGVPVSPKKPIVLLGALLLGVLFPFAVIYLRELFNNKIRSKHDIDKLVNAPVLAEIPSIEKGQSEIVGMNDLSPMAEAFRILITNLNFMLPKNKKSKVVIVTSSVKGEGKTFISVNLAMTLANPSNKVILIGADVRNPQFQRYGNHERSLNGFTEFLHDAEMSINEIIHKSENNNFLDIIYTGSIPPNPTELLSNGRMETLIEQLTGKYDYIIFDTAPLMPVTDTFLISYVADATVYVTRSDYTEKSLLDFANNSVNAGKIKNVGFVINDVSKSHFGYGNKYGYGYSAKEKSFIEKLKERL</sequence>
<evidence type="ECO:0000256" key="12">
    <source>
        <dbReference type="ARBA" id="ARBA00022989"/>
    </source>
</evidence>
<evidence type="ECO:0000256" key="1">
    <source>
        <dbReference type="ARBA" id="ARBA00004429"/>
    </source>
</evidence>
<dbReference type="Pfam" id="PF02706">
    <property type="entry name" value="Wzz"/>
    <property type="match status" value="1"/>
</dbReference>
<evidence type="ECO:0000256" key="2">
    <source>
        <dbReference type="ARBA" id="ARBA00007316"/>
    </source>
</evidence>
<evidence type="ECO:0000259" key="18">
    <source>
        <dbReference type="Pfam" id="PF13614"/>
    </source>
</evidence>
<dbReference type="GO" id="GO:0005524">
    <property type="term" value="F:ATP binding"/>
    <property type="evidence" value="ECO:0007669"/>
    <property type="project" value="UniProtKB-KW"/>
</dbReference>
<dbReference type="InterPro" id="IPR032807">
    <property type="entry name" value="GNVR"/>
</dbReference>
<keyword evidence="9" id="KW-0547">Nucleotide-binding</keyword>
<keyword evidence="8 16" id="KW-0812">Transmembrane</keyword>
<dbReference type="GO" id="GO:0042802">
    <property type="term" value="F:identical protein binding"/>
    <property type="evidence" value="ECO:0007669"/>
    <property type="project" value="UniProtKB-ARBA"/>
</dbReference>
<dbReference type="Pfam" id="PF13807">
    <property type="entry name" value="GNVR"/>
    <property type="match status" value="1"/>
</dbReference>
<evidence type="ECO:0000256" key="6">
    <source>
        <dbReference type="ARBA" id="ARBA00022519"/>
    </source>
</evidence>
<feature type="domain" description="AAA" evidence="18">
    <location>
        <begin position="589"/>
        <end position="715"/>
    </location>
</feature>
<comment type="similarity">
    <text evidence="3">Belongs to the etk/wzc family.</text>
</comment>
<evidence type="ECO:0000256" key="4">
    <source>
        <dbReference type="ARBA" id="ARBA00011903"/>
    </source>
</evidence>
<keyword evidence="5" id="KW-1003">Cell membrane</keyword>
<dbReference type="FunFam" id="3.40.50.300:FF:000527">
    <property type="entry name" value="Tyrosine-protein kinase etk"/>
    <property type="match status" value="1"/>
</dbReference>
<protein>
    <recommendedName>
        <fullName evidence="4">non-specific protein-tyrosine kinase</fullName>
        <ecNumber evidence="4">2.7.10.2</ecNumber>
    </recommendedName>
</protein>
<evidence type="ECO:0000313" key="20">
    <source>
        <dbReference type="EMBL" id="MBF5027138.1"/>
    </source>
</evidence>
<dbReference type="InterPro" id="IPR005702">
    <property type="entry name" value="Wzc-like_C"/>
</dbReference>
<dbReference type="InterPro" id="IPR050445">
    <property type="entry name" value="Bact_polysacc_biosynth/exp"/>
</dbReference>
<gene>
    <name evidence="20" type="ORF">IC612_04930</name>
</gene>
<dbReference type="InterPro" id="IPR003856">
    <property type="entry name" value="LPS_length_determ_N"/>
</dbReference>
<evidence type="ECO:0000256" key="8">
    <source>
        <dbReference type="ARBA" id="ARBA00022692"/>
    </source>
</evidence>
<keyword evidence="13 16" id="KW-0472">Membrane</keyword>
<evidence type="ECO:0000256" key="14">
    <source>
        <dbReference type="ARBA" id="ARBA00023137"/>
    </source>
</evidence>
<feature type="transmembrane region" description="Helical" evidence="16">
    <location>
        <begin position="501"/>
        <end position="520"/>
    </location>
</feature>
<keyword evidence="10" id="KW-0418">Kinase</keyword>
<dbReference type="AlphaFoldDB" id="A0A930YVK7"/>
<dbReference type="InterPro" id="IPR027417">
    <property type="entry name" value="P-loop_NTPase"/>
</dbReference>
<accession>A0A930YVK7</accession>
<proteinExistence type="inferred from homology"/>
<dbReference type="GO" id="GO:0005886">
    <property type="term" value="C:plasma membrane"/>
    <property type="evidence" value="ECO:0007669"/>
    <property type="project" value="UniProtKB-SubCell"/>
</dbReference>
<keyword evidence="12 16" id="KW-1133">Transmembrane helix</keyword>
<keyword evidence="21" id="KW-1185">Reference proteome</keyword>
<comment type="subcellular location">
    <subcellularLocation>
        <location evidence="1">Cell inner membrane</location>
        <topology evidence="1">Multi-pass membrane protein</topology>
    </subcellularLocation>
</comment>
<reference evidence="20" key="1">
    <citation type="submission" date="2020-11" db="EMBL/GenBank/DDBJ databases">
        <title>Genome seq and assembly of Planobacterium sp.</title>
        <authorList>
            <person name="Chhetri G."/>
        </authorList>
    </citation>
    <scope>NUCLEOTIDE SEQUENCE</scope>
    <source>
        <strain evidence="20">GCR5</strain>
    </source>
</reference>
<dbReference type="EMBL" id="JADKYY010000005">
    <property type="protein sequence ID" value="MBF5027138.1"/>
    <property type="molecule type" value="Genomic_DNA"/>
</dbReference>
<feature type="transmembrane region" description="Helical" evidence="16">
    <location>
        <begin position="32"/>
        <end position="50"/>
    </location>
</feature>
<evidence type="ECO:0000313" key="21">
    <source>
        <dbReference type="Proteomes" id="UP000694480"/>
    </source>
</evidence>
<dbReference type="NCBIfam" id="TIGR01007">
    <property type="entry name" value="eps_fam"/>
    <property type="match status" value="1"/>
</dbReference>
<dbReference type="InterPro" id="IPR025669">
    <property type="entry name" value="AAA_dom"/>
</dbReference>
<keyword evidence="14" id="KW-0829">Tyrosine-protein kinase</keyword>
<evidence type="ECO:0000256" key="15">
    <source>
        <dbReference type="ARBA" id="ARBA00051245"/>
    </source>
</evidence>
<comment type="catalytic activity">
    <reaction evidence="15">
        <text>L-tyrosyl-[protein] + ATP = O-phospho-L-tyrosyl-[protein] + ADP + H(+)</text>
        <dbReference type="Rhea" id="RHEA:10596"/>
        <dbReference type="Rhea" id="RHEA-COMP:10136"/>
        <dbReference type="Rhea" id="RHEA-COMP:20101"/>
        <dbReference type="ChEBI" id="CHEBI:15378"/>
        <dbReference type="ChEBI" id="CHEBI:30616"/>
        <dbReference type="ChEBI" id="CHEBI:46858"/>
        <dbReference type="ChEBI" id="CHEBI:61978"/>
        <dbReference type="ChEBI" id="CHEBI:456216"/>
        <dbReference type="EC" id="2.7.10.2"/>
    </reaction>
</comment>
<feature type="domain" description="Polysaccharide chain length determinant N-terminal" evidence="17">
    <location>
        <begin position="15"/>
        <end position="111"/>
    </location>
</feature>